<dbReference type="Proteomes" id="UP001341281">
    <property type="component" value="Chromosome 03"/>
</dbReference>
<proteinExistence type="predicted"/>
<dbReference type="AlphaFoldDB" id="A0AAQ3SXK4"/>
<protein>
    <recommendedName>
        <fullName evidence="1">F-box/LRR-repeat protein 15/At3g58940/PEG3-like LRR domain-containing protein</fullName>
    </recommendedName>
</protein>
<dbReference type="Gene3D" id="3.80.10.10">
    <property type="entry name" value="Ribonuclease Inhibitor"/>
    <property type="match status" value="1"/>
</dbReference>
<organism evidence="2 3">
    <name type="scientific">Paspalum notatum var. saurae</name>
    <dbReference type="NCBI Taxonomy" id="547442"/>
    <lineage>
        <taxon>Eukaryota</taxon>
        <taxon>Viridiplantae</taxon>
        <taxon>Streptophyta</taxon>
        <taxon>Embryophyta</taxon>
        <taxon>Tracheophyta</taxon>
        <taxon>Spermatophyta</taxon>
        <taxon>Magnoliopsida</taxon>
        <taxon>Liliopsida</taxon>
        <taxon>Poales</taxon>
        <taxon>Poaceae</taxon>
        <taxon>PACMAD clade</taxon>
        <taxon>Panicoideae</taxon>
        <taxon>Andropogonodae</taxon>
        <taxon>Paspaleae</taxon>
        <taxon>Paspalinae</taxon>
        <taxon>Paspalum</taxon>
    </lineage>
</organism>
<accession>A0AAQ3SXK4</accession>
<gene>
    <name evidence="2" type="ORF">U9M48_012090</name>
</gene>
<feature type="domain" description="F-box/LRR-repeat protein 15/At3g58940/PEG3-like LRR" evidence="1">
    <location>
        <begin position="4"/>
        <end position="151"/>
    </location>
</feature>
<evidence type="ECO:0000313" key="3">
    <source>
        <dbReference type="Proteomes" id="UP001341281"/>
    </source>
</evidence>
<evidence type="ECO:0000259" key="1">
    <source>
        <dbReference type="Pfam" id="PF24758"/>
    </source>
</evidence>
<name>A0AAQ3SXK4_PASNO</name>
<dbReference type="SUPFAM" id="SSF52047">
    <property type="entry name" value="RNI-like"/>
    <property type="match status" value="1"/>
</dbReference>
<sequence>MEDLDGWLRCPALDNHQELVFHCRGLQLRGPPPLLPALAHRASSTLRVATFDGCRFPDGADANALRSPVLEKLSLSGVTISEISLHALLAGCPVLQILILSTSSGFTRLRLVSPCLRSIGVQVDYWARRSNKLQLVIEDAPCLDMLLLFAAADNLELDIVVISELSDGFPRLKFDTVEFQVHLFFTVLSPFA</sequence>
<dbReference type="InterPro" id="IPR055302">
    <property type="entry name" value="F-box_dom-containing"/>
</dbReference>
<evidence type="ECO:0000313" key="2">
    <source>
        <dbReference type="EMBL" id="WVZ62329.1"/>
    </source>
</evidence>
<dbReference type="EMBL" id="CP144747">
    <property type="protein sequence ID" value="WVZ62329.1"/>
    <property type="molecule type" value="Genomic_DNA"/>
</dbReference>
<keyword evidence="3" id="KW-1185">Reference proteome</keyword>
<dbReference type="InterPro" id="IPR032675">
    <property type="entry name" value="LRR_dom_sf"/>
</dbReference>
<dbReference type="Pfam" id="PF24758">
    <property type="entry name" value="LRR_At5g56370"/>
    <property type="match status" value="1"/>
</dbReference>
<dbReference type="PANTHER" id="PTHR32141:SF168">
    <property type="entry name" value="OS12G0595200 PROTEIN"/>
    <property type="match status" value="1"/>
</dbReference>
<dbReference type="PANTHER" id="PTHR32141">
    <property type="match status" value="1"/>
</dbReference>
<dbReference type="InterPro" id="IPR055411">
    <property type="entry name" value="LRR_FXL15/At3g58940/PEG3-like"/>
</dbReference>
<reference evidence="2 3" key="1">
    <citation type="submission" date="2024-02" db="EMBL/GenBank/DDBJ databases">
        <title>High-quality chromosome-scale genome assembly of Pensacola bahiagrass (Paspalum notatum Flugge var. saurae).</title>
        <authorList>
            <person name="Vega J.M."/>
            <person name="Podio M."/>
            <person name="Orjuela J."/>
            <person name="Siena L.A."/>
            <person name="Pessino S.C."/>
            <person name="Combes M.C."/>
            <person name="Mariac C."/>
            <person name="Albertini E."/>
            <person name="Pupilli F."/>
            <person name="Ortiz J.P.A."/>
            <person name="Leblanc O."/>
        </authorList>
    </citation>
    <scope>NUCLEOTIDE SEQUENCE [LARGE SCALE GENOMIC DNA]</scope>
    <source>
        <strain evidence="2">R1</strain>
        <tissue evidence="2">Leaf</tissue>
    </source>
</reference>